<evidence type="ECO:0000313" key="3">
    <source>
        <dbReference type="Proteomes" id="UP000764045"/>
    </source>
</evidence>
<dbReference type="AlphaFoldDB" id="A0A938WP41"/>
<proteinExistence type="predicted"/>
<evidence type="ECO:0000313" key="2">
    <source>
        <dbReference type="EMBL" id="MBM6662443.1"/>
    </source>
</evidence>
<comment type="caution">
    <text evidence="2">The sequence shown here is derived from an EMBL/GenBank/DDBJ whole genome shotgun (WGS) entry which is preliminary data.</text>
</comment>
<name>A0A938WP41_9BACT</name>
<feature type="transmembrane region" description="Helical" evidence="1">
    <location>
        <begin position="72"/>
        <end position="92"/>
    </location>
</feature>
<dbReference type="EMBL" id="JACJJL010000021">
    <property type="protein sequence ID" value="MBM6662443.1"/>
    <property type="molecule type" value="Genomic_DNA"/>
</dbReference>
<reference evidence="2 3" key="1">
    <citation type="journal article" date="2021" name="Sci. Rep.">
        <title>The distribution of antibiotic resistance genes in chicken gut microbiota commensals.</title>
        <authorList>
            <person name="Juricova H."/>
            <person name="Matiasovicova J."/>
            <person name="Kubasova T."/>
            <person name="Cejkova D."/>
            <person name="Rychlik I."/>
        </authorList>
    </citation>
    <scope>NUCLEOTIDE SEQUENCE [LARGE SCALE GENOMIC DNA]</scope>
    <source>
        <strain evidence="2 3">An819</strain>
    </source>
</reference>
<gene>
    <name evidence="2" type="ORF">H6B30_11895</name>
</gene>
<dbReference type="RefSeq" id="WP_205110844.1">
    <property type="nucleotide sequence ID" value="NZ_JACJJL010000021.1"/>
</dbReference>
<protein>
    <submittedName>
        <fullName evidence="2">Uncharacterized protein</fullName>
    </submittedName>
</protein>
<keyword evidence="1" id="KW-1133">Transmembrane helix</keyword>
<keyword evidence="1" id="KW-0472">Membrane</keyword>
<evidence type="ECO:0000256" key="1">
    <source>
        <dbReference type="SAM" id="Phobius"/>
    </source>
</evidence>
<organism evidence="2 3">
    <name type="scientific">Marseilla massiliensis</name>
    <dbReference type="NCBI Taxonomy" id="1841864"/>
    <lineage>
        <taxon>Bacteria</taxon>
        <taxon>Pseudomonadati</taxon>
        <taxon>Bacteroidota</taxon>
        <taxon>Bacteroidia</taxon>
        <taxon>Bacteroidales</taxon>
        <taxon>Prevotellaceae</taxon>
        <taxon>Marseilla</taxon>
    </lineage>
</organism>
<dbReference type="Proteomes" id="UP000764045">
    <property type="component" value="Unassembled WGS sequence"/>
</dbReference>
<sequence>MMENEEYIRELADKYMDGLTTAAEERQLARLLDDAGGSLPADLRACRAMFAYVAAGRARATGHRRHHSRLRLAAWVGAAAAAAATVVAVVVLTSPPTPQSYAVIDGRVVTDPDVVRREAMRALRIVASDDYDTFGAIDMMRAAPCAPVGADGEQQQR</sequence>
<accession>A0A938WP41</accession>
<keyword evidence="3" id="KW-1185">Reference proteome</keyword>
<keyword evidence="1" id="KW-0812">Transmembrane</keyword>